<dbReference type="PANTHER" id="PTHR43161:SF9">
    <property type="entry name" value="SORBITOL DEHYDROGENASE"/>
    <property type="match status" value="1"/>
</dbReference>
<dbReference type="GO" id="GO:0016491">
    <property type="term" value="F:oxidoreductase activity"/>
    <property type="evidence" value="ECO:0007669"/>
    <property type="project" value="UniProtKB-KW"/>
</dbReference>
<comment type="cofactor">
    <cofactor evidence="1">
        <name>Zn(2+)</name>
        <dbReference type="ChEBI" id="CHEBI:29105"/>
    </cofactor>
</comment>
<protein>
    <submittedName>
        <fullName evidence="6">Uncharacterized protein</fullName>
    </submittedName>
</protein>
<evidence type="ECO:0000256" key="1">
    <source>
        <dbReference type="ARBA" id="ARBA00001947"/>
    </source>
</evidence>
<dbReference type="Proteomes" id="UP001237642">
    <property type="component" value="Unassembled WGS sequence"/>
</dbReference>
<proteinExistence type="inferred from homology"/>
<evidence type="ECO:0000256" key="4">
    <source>
        <dbReference type="ARBA" id="ARBA00022833"/>
    </source>
</evidence>
<name>A0AAD8J9F6_9APIA</name>
<evidence type="ECO:0000256" key="2">
    <source>
        <dbReference type="ARBA" id="ARBA00008072"/>
    </source>
</evidence>
<dbReference type="InterPro" id="IPR036291">
    <property type="entry name" value="NAD(P)-bd_dom_sf"/>
</dbReference>
<evidence type="ECO:0000256" key="3">
    <source>
        <dbReference type="ARBA" id="ARBA00022723"/>
    </source>
</evidence>
<dbReference type="AlphaFoldDB" id="A0AAD8J9F6"/>
<keyword evidence="3" id="KW-0479">Metal-binding</keyword>
<gene>
    <name evidence="6" type="ORF">POM88_009454</name>
</gene>
<keyword evidence="5" id="KW-0560">Oxidoreductase</keyword>
<dbReference type="SUPFAM" id="SSF51735">
    <property type="entry name" value="NAD(P)-binding Rossmann-fold domains"/>
    <property type="match status" value="1"/>
</dbReference>
<evidence type="ECO:0000313" key="7">
    <source>
        <dbReference type="Proteomes" id="UP001237642"/>
    </source>
</evidence>
<dbReference type="PANTHER" id="PTHR43161">
    <property type="entry name" value="SORBITOL DEHYDROGENASE"/>
    <property type="match status" value="1"/>
</dbReference>
<dbReference type="GO" id="GO:0046872">
    <property type="term" value="F:metal ion binding"/>
    <property type="evidence" value="ECO:0007669"/>
    <property type="project" value="UniProtKB-KW"/>
</dbReference>
<reference evidence="6" key="1">
    <citation type="submission" date="2023-02" db="EMBL/GenBank/DDBJ databases">
        <title>Genome of toxic invasive species Heracleum sosnowskyi carries increased number of genes despite the absence of recent whole-genome duplications.</title>
        <authorList>
            <person name="Schelkunov M."/>
            <person name="Shtratnikova V."/>
            <person name="Makarenko M."/>
            <person name="Klepikova A."/>
            <person name="Omelchenko D."/>
            <person name="Novikova G."/>
            <person name="Obukhova E."/>
            <person name="Bogdanov V."/>
            <person name="Penin A."/>
            <person name="Logacheva M."/>
        </authorList>
    </citation>
    <scope>NUCLEOTIDE SEQUENCE</scope>
    <source>
        <strain evidence="6">Hsosn_3</strain>
        <tissue evidence="6">Leaf</tissue>
    </source>
</reference>
<reference evidence="6" key="2">
    <citation type="submission" date="2023-05" db="EMBL/GenBank/DDBJ databases">
        <authorList>
            <person name="Schelkunov M.I."/>
        </authorList>
    </citation>
    <scope>NUCLEOTIDE SEQUENCE</scope>
    <source>
        <strain evidence="6">Hsosn_3</strain>
        <tissue evidence="6">Leaf</tissue>
    </source>
</reference>
<evidence type="ECO:0000256" key="5">
    <source>
        <dbReference type="ARBA" id="ARBA00023002"/>
    </source>
</evidence>
<comment type="caution">
    <text evidence="6">The sequence shown here is derived from an EMBL/GenBank/DDBJ whole genome shotgun (WGS) entry which is preliminary data.</text>
</comment>
<organism evidence="6 7">
    <name type="scientific">Heracleum sosnowskyi</name>
    <dbReference type="NCBI Taxonomy" id="360622"/>
    <lineage>
        <taxon>Eukaryota</taxon>
        <taxon>Viridiplantae</taxon>
        <taxon>Streptophyta</taxon>
        <taxon>Embryophyta</taxon>
        <taxon>Tracheophyta</taxon>
        <taxon>Spermatophyta</taxon>
        <taxon>Magnoliopsida</taxon>
        <taxon>eudicotyledons</taxon>
        <taxon>Gunneridae</taxon>
        <taxon>Pentapetalae</taxon>
        <taxon>asterids</taxon>
        <taxon>campanulids</taxon>
        <taxon>Apiales</taxon>
        <taxon>Apiaceae</taxon>
        <taxon>Apioideae</taxon>
        <taxon>apioid superclade</taxon>
        <taxon>Tordylieae</taxon>
        <taxon>Tordyliinae</taxon>
        <taxon>Heracleum</taxon>
    </lineage>
</organism>
<comment type="similarity">
    <text evidence="2">Belongs to the zinc-containing alcohol dehydrogenase family.</text>
</comment>
<dbReference type="Gene3D" id="3.40.50.720">
    <property type="entry name" value="NAD(P)-binding Rossmann-like Domain"/>
    <property type="match status" value="1"/>
</dbReference>
<keyword evidence="7" id="KW-1185">Reference proteome</keyword>
<dbReference type="EMBL" id="JAUIZM010000002">
    <property type="protein sequence ID" value="KAK1399591.1"/>
    <property type="molecule type" value="Genomic_DNA"/>
</dbReference>
<keyword evidence="4" id="KW-0862">Zinc</keyword>
<evidence type="ECO:0000313" key="6">
    <source>
        <dbReference type="EMBL" id="KAK1399591.1"/>
    </source>
</evidence>
<sequence>MFEPFSIGVPACCRANVGGETNVLISGARPVGIVAMLVPRAFGVTRIMLVDVDDCRLSLAKEVLMQSLKCQLFRMFLQKLNRSRRLRGLELMYMLIVLASLKQSHVDCVPLDQEESFALWEWVMVVSYSPQMHFFYS</sequence>
<accession>A0AAD8J9F6</accession>